<comment type="caution">
    <text evidence="2">The sequence shown here is derived from an EMBL/GenBank/DDBJ whole genome shotgun (WGS) entry which is preliminary data.</text>
</comment>
<dbReference type="Gene3D" id="1.20.120.520">
    <property type="entry name" value="nmb1532 protein domain like"/>
    <property type="match status" value="1"/>
</dbReference>
<organism evidence="2 3">
    <name type="scientific">Uliginosibacterium aquaticum</name>
    <dbReference type="NCBI Taxonomy" id="2731212"/>
    <lineage>
        <taxon>Bacteria</taxon>
        <taxon>Pseudomonadati</taxon>
        <taxon>Pseudomonadota</taxon>
        <taxon>Betaproteobacteria</taxon>
        <taxon>Rhodocyclales</taxon>
        <taxon>Zoogloeaceae</taxon>
        <taxon>Uliginosibacterium</taxon>
    </lineage>
</organism>
<evidence type="ECO:0000259" key="1">
    <source>
        <dbReference type="Pfam" id="PF01814"/>
    </source>
</evidence>
<protein>
    <submittedName>
        <fullName evidence="2">Hemerythrin domain-containing protein</fullName>
    </submittedName>
</protein>
<sequence>MPGKPDAPEDSPLESFSHCHEGILTHLGALGELPALAAAATRARELAGQTQRFFAEAMLAHHEEEERELFTAVQASAVAGEEAARVQAMVQRLTEEHRAIEVLWYRLAPQLKRLANGHVEPLDGALAGELVSRYRAHADFEEREFLPLCQRILGRNGSHMAALGLALHMRHAPQKLPYI</sequence>
<evidence type="ECO:0000313" key="3">
    <source>
        <dbReference type="Proteomes" id="UP000778523"/>
    </source>
</evidence>
<evidence type="ECO:0000313" key="2">
    <source>
        <dbReference type="EMBL" id="NSL55226.1"/>
    </source>
</evidence>
<proteinExistence type="predicted"/>
<name>A0ABX2ILN2_9RHOO</name>
<dbReference type="EMBL" id="JABCSC020000002">
    <property type="protein sequence ID" value="NSL55226.1"/>
    <property type="molecule type" value="Genomic_DNA"/>
</dbReference>
<keyword evidence="3" id="KW-1185">Reference proteome</keyword>
<dbReference type="Pfam" id="PF01814">
    <property type="entry name" value="Hemerythrin"/>
    <property type="match status" value="1"/>
</dbReference>
<accession>A0ABX2ILN2</accession>
<feature type="domain" description="Hemerythrin-like" evidence="1">
    <location>
        <begin position="12"/>
        <end position="149"/>
    </location>
</feature>
<gene>
    <name evidence="2" type="ORF">HJ583_009350</name>
</gene>
<dbReference type="InterPro" id="IPR012312">
    <property type="entry name" value="Hemerythrin-like"/>
</dbReference>
<reference evidence="2 3" key="1">
    <citation type="submission" date="2020-06" db="EMBL/GenBank/DDBJ databases">
        <title>Draft genome of Uliginosibacterium sp. IMCC34675.</title>
        <authorList>
            <person name="Song J."/>
        </authorList>
    </citation>
    <scope>NUCLEOTIDE SEQUENCE [LARGE SCALE GENOMIC DNA]</scope>
    <source>
        <strain evidence="2 3">IMCC34675</strain>
    </source>
</reference>
<dbReference type="Proteomes" id="UP000778523">
    <property type="component" value="Unassembled WGS sequence"/>
</dbReference>